<evidence type="ECO:0000313" key="2">
    <source>
        <dbReference type="EMBL" id="RWR93440.1"/>
    </source>
</evidence>
<feature type="domain" description="C2" evidence="1">
    <location>
        <begin position="1"/>
        <end position="110"/>
    </location>
</feature>
<dbReference type="Gene3D" id="2.60.40.150">
    <property type="entry name" value="C2 domain"/>
    <property type="match status" value="1"/>
</dbReference>
<dbReference type="GO" id="GO:0006952">
    <property type="term" value="P:defense response"/>
    <property type="evidence" value="ECO:0007669"/>
    <property type="project" value="InterPro"/>
</dbReference>
<dbReference type="AlphaFoldDB" id="A0A3S3R2K3"/>
<dbReference type="OrthoDB" id="1915999at2759"/>
<protein>
    <submittedName>
        <fullName evidence="2">C2 calcium-dependent membrane targeting</fullName>
    </submittedName>
</protein>
<dbReference type="PANTHER" id="PTHR32246">
    <property type="entry name" value="INGRESSION PROTEIN FIC1"/>
    <property type="match status" value="1"/>
</dbReference>
<evidence type="ECO:0000313" key="3">
    <source>
        <dbReference type="Proteomes" id="UP000283530"/>
    </source>
</evidence>
<organism evidence="2 3">
    <name type="scientific">Cinnamomum micranthum f. kanehirae</name>
    <dbReference type="NCBI Taxonomy" id="337451"/>
    <lineage>
        <taxon>Eukaryota</taxon>
        <taxon>Viridiplantae</taxon>
        <taxon>Streptophyta</taxon>
        <taxon>Embryophyta</taxon>
        <taxon>Tracheophyta</taxon>
        <taxon>Spermatophyta</taxon>
        <taxon>Magnoliopsida</taxon>
        <taxon>Magnoliidae</taxon>
        <taxon>Laurales</taxon>
        <taxon>Lauraceae</taxon>
        <taxon>Cinnamomum</taxon>
    </lineage>
</organism>
<keyword evidence="3" id="KW-1185">Reference proteome</keyword>
<dbReference type="InterPro" id="IPR000008">
    <property type="entry name" value="C2_dom"/>
</dbReference>
<dbReference type="PROSITE" id="PS50004">
    <property type="entry name" value="C2"/>
    <property type="match status" value="1"/>
</dbReference>
<gene>
    <name evidence="2" type="ORF">CKAN_02268900</name>
</gene>
<dbReference type="SMART" id="SM00239">
    <property type="entry name" value="C2"/>
    <property type="match status" value="1"/>
</dbReference>
<name>A0A3S3R2K3_9MAGN</name>
<dbReference type="InterPro" id="IPR044750">
    <property type="entry name" value="C2_SRC2/BAP"/>
</dbReference>
<comment type="caution">
    <text evidence="2">The sequence shown here is derived from an EMBL/GenBank/DDBJ whole genome shotgun (WGS) entry which is preliminary data.</text>
</comment>
<sequence>MAPFEVEITISSAKDLKNVNWRHGDLKPYAVVWVDPIAKCTTRVDDRNDTSPSWDEKLIIPLHDRTFHESTLFIDVVHADARDDTKPLVGSTRVSLRDVVEEVGLGRKWSTWLNLKRPSGRPHGKLEAKVELRDLSYYAPPPPVTYAPPYGQQAYGQPYATPAPPSGYPYGQAAYGQAAYGAPAQDKKKGGKFGVGTGLAVGAAAGLLGGLAIAGGVDYVENKIAGDVAERVENEHDYDDDDFGGEDF</sequence>
<reference evidence="2 3" key="1">
    <citation type="journal article" date="2019" name="Nat. Plants">
        <title>Stout camphor tree genome fills gaps in understanding of flowering plant genome evolution.</title>
        <authorList>
            <person name="Chaw S.M."/>
            <person name="Liu Y.C."/>
            <person name="Wu Y.W."/>
            <person name="Wang H.Y."/>
            <person name="Lin C.I."/>
            <person name="Wu C.S."/>
            <person name="Ke H.M."/>
            <person name="Chang L.Y."/>
            <person name="Hsu C.Y."/>
            <person name="Yang H.T."/>
            <person name="Sudianto E."/>
            <person name="Hsu M.H."/>
            <person name="Wu K.P."/>
            <person name="Wang L.N."/>
            <person name="Leebens-Mack J.H."/>
            <person name="Tsai I.J."/>
        </authorList>
    </citation>
    <scope>NUCLEOTIDE SEQUENCE [LARGE SCALE GENOMIC DNA]</scope>
    <source>
        <strain evidence="3">cv. Chaw 1501</strain>
        <tissue evidence="2">Young leaves</tissue>
    </source>
</reference>
<dbReference type="InterPro" id="IPR035892">
    <property type="entry name" value="C2_domain_sf"/>
</dbReference>
<dbReference type="EMBL" id="QPKB01000010">
    <property type="protein sequence ID" value="RWR93440.1"/>
    <property type="molecule type" value="Genomic_DNA"/>
</dbReference>
<accession>A0A3S3R2K3</accession>
<dbReference type="Pfam" id="PF00168">
    <property type="entry name" value="C2"/>
    <property type="match status" value="1"/>
</dbReference>
<evidence type="ECO:0000259" key="1">
    <source>
        <dbReference type="PROSITE" id="PS50004"/>
    </source>
</evidence>
<dbReference type="Proteomes" id="UP000283530">
    <property type="component" value="Unassembled WGS sequence"/>
</dbReference>
<proteinExistence type="predicted"/>
<dbReference type="PANTHER" id="PTHR32246:SF20">
    <property type="entry name" value="CALCIUM-DEPENDENT LIPID-BINDING (CALB DOMAIN) FAMILY PROTEIN"/>
    <property type="match status" value="1"/>
</dbReference>
<dbReference type="CDD" id="cd04051">
    <property type="entry name" value="C2_SRC2_like"/>
    <property type="match status" value="1"/>
</dbReference>
<dbReference type="SUPFAM" id="SSF49562">
    <property type="entry name" value="C2 domain (Calcium/lipid-binding domain, CaLB)"/>
    <property type="match status" value="1"/>
</dbReference>